<evidence type="ECO:0000313" key="3">
    <source>
        <dbReference type="Proteomes" id="UP001469553"/>
    </source>
</evidence>
<organism evidence="2 3">
    <name type="scientific">Ameca splendens</name>
    <dbReference type="NCBI Taxonomy" id="208324"/>
    <lineage>
        <taxon>Eukaryota</taxon>
        <taxon>Metazoa</taxon>
        <taxon>Chordata</taxon>
        <taxon>Craniata</taxon>
        <taxon>Vertebrata</taxon>
        <taxon>Euteleostomi</taxon>
        <taxon>Actinopterygii</taxon>
        <taxon>Neopterygii</taxon>
        <taxon>Teleostei</taxon>
        <taxon>Neoteleostei</taxon>
        <taxon>Acanthomorphata</taxon>
        <taxon>Ovalentaria</taxon>
        <taxon>Atherinomorphae</taxon>
        <taxon>Cyprinodontiformes</taxon>
        <taxon>Goodeidae</taxon>
        <taxon>Ameca</taxon>
    </lineage>
</organism>
<dbReference type="EMBL" id="JAHRIP010070699">
    <property type="protein sequence ID" value="MEQ2309031.1"/>
    <property type="molecule type" value="Genomic_DNA"/>
</dbReference>
<evidence type="ECO:0000256" key="1">
    <source>
        <dbReference type="SAM" id="MobiDB-lite"/>
    </source>
</evidence>
<keyword evidence="3" id="KW-1185">Reference proteome</keyword>
<gene>
    <name evidence="2" type="ORF">AMECASPLE_034417</name>
</gene>
<sequence>MRSFLSVNPSRMKDLSFSGHVPHTQPTACIPCLSVFPSVTHSFSGSVRLSSHLPPLFPPTPPCPPFFRQEPCVIKQLGGAAERGMEQERKTDRKRRRGLKKLGNWGDNEENCRRKEN</sequence>
<dbReference type="Proteomes" id="UP001469553">
    <property type="component" value="Unassembled WGS sequence"/>
</dbReference>
<proteinExistence type="predicted"/>
<comment type="caution">
    <text evidence="2">The sequence shown here is derived from an EMBL/GenBank/DDBJ whole genome shotgun (WGS) entry which is preliminary data.</text>
</comment>
<feature type="region of interest" description="Disordered" evidence="1">
    <location>
        <begin position="78"/>
        <end position="117"/>
    </location>
</feature>
<name>A0ABV0ZU53_9TELE</name>
<protein>
    <submittedName>
        <fullName evidence="2">Uncharacterized protein</fullName>
    </submittedName>
</protein>
<reference evidence="2 3" key="1">
    <citation type="submission" date="2021-06" db="EMBL/GenBank/DDBJ databases">
        <authorList>
            <person name="Palmer J.M."/>
        </authorList>
    </citation>
    <scope>NUCLEOTIDE SEQUENCE [LARGE SCALE GENOMIC DNA]</scope>
    <source>
        <strain evidence="2 3">AS_MEX2019</strain>
        <tissue evidence="2">Muscle</tissue>
    </source>
</reference>
<evidence type="ECO:0000313" key="2">
    <source>
        <dbReference type="EMBL" id="MEQ2309031.1"/>
    </source>
</evidence>
<accession>A0ABV0ZU53</accession>